<dbReference type="Gene3D" id="3.90.25.10">
    <property type="entry name" value="UDP-galactose 4-epimerase, domain 1"/>
    <property type="match status" value="1"/>
</dbReference>
<accession>A0A6J4VV14</accession>
<dbReference type="SUPFAM" id="SSF51735">
    <property type="entry name" value="NAD(P)-binding Rossmann-fold domains"/>
    <property type="match status" value="1"/>
</dbReference>
<keyword evidence="2" id="KW-0456">Lyase</keyword>
<name>A0A6J4VV14_9BACT</name>
<dbReference type="PANTHER" id="PTHR43000">
    <property type="entry name" value="DTDP-D-GLUCOSE 4,6-DEHYDRATASE-RELATED"/>
    <property type="match status" value="1"/>
</dbReference>
<evidence type="ECO:0000259" key="1">
    <source>
        <dbReference type="Pfam" id="PF16363"/>
    </source>
</evidence>
<dbReference type="GO" id="GO:0008446">
    <property type="term" value="F:GDP-mannose 4,6-dehydratase activity"/>
    <property type="evidence" value="ECO:0007669"/>
    <property type="project" value="UniProtKB-EC"/>
</dbReference>
<reference evidence="2" key="1">
    <citation type="submission" date="2020-02" db="EMBL/GenBank/DDBJ databases">
        <authorList>
            <person name="Meier V. D."/>
        </authorList>
    </citation>
    <scope>NUCLEOTIDE SEQUENCE</scope>
    <source>
        <strain evidence="2">AVDCRST_MAG18</strain>
    </source>
</reference>
<dbReference type="Pfam" id="PF16363">
    <property type="entry name" value="GDP_Man_Dehyd"/>
    <property type="match status" value="1"/>
</dbReference>
<dbReference type="CDD" id="cd05260">
    <property type="entry name" value="GDP_MD_SDR_e"/>
    <property type="match status" value="1"/>
</dbReference>
<feature type="domain" description="NAD(P)-binding" evidence="1">
    <location>
        <begin position="4"/>
        <end position="300"/>
    </location>
</feature>
<gene>
    <name evidence="2" type="ORF">AVDCRST_MAG18-4897</name>
</gene>
<dbReference type="EMBL" id="CADCWN010000394">
    <property type="protein sequence ID" value="CAA9590189.1"/>
    <property type="molecule type" value="Genomic_DNA"/>
</dbReference>
<organism evidence="2">
    <name type="scientific">uncultured Thermomicrobiales bacterium</name>
    <dbReference type="NCBI Taxonomy" id="1645740"/>
    <lineage>
        <taxon>Bacteria</taxon>
        <taxon>Pseudomonadati</taxon>
        <taxon>Thermomicrobiota</taxon>
        <taxon>Thermomicrobia</taxon>
        <taxon>Thermomicrobiales</taxon>
        <taxon>environmental samples</taxon>
    </lineage>
</organism>
<dbReference type="EC" id="4.2.1.47" evidence="2"/>
<sequence>MRALITGVRGFAGPHLVRTLGELTDWSLYGLSRGQAAAPVGYAPLAVDLLDRERVLAVVAEIAPTHVFHLAAQSHVPTSHVDNGATLTNNIASQANLLDACRALPAPPRVLVVGSGEEYGLATPDEMPLGEEHPLRPTSPYAVSKVAQDYLGLQYFLSYGLPVVRVRAFNHIGPGQSDRFALSAFARQIAEIEAGHCDPVVRVGNLDARRDFLDVRDVVRAYYLALTRGEPGAVYNIGSGVAVGIGEALGGLLALSAIPIAIETDPDRLRPSDVPIVVADNARLRAATGWRPEIPFEASLRGVLDWWREQTGVSRSDLAFSGSNGPSK</sequence>
<dbReference type="AlphaFoldDB" id="A0A6J4VV14"/>
<dbReference type="Gene3D" id="3.40.50.720">
    <property type="entry name" value="NAD(P)-binding Rossmann-like Domain"/>
    <property type="match status" value="1"/>
</dbReference>
<dbReference type="InterPro" id="IPR016040">
    <property type="entry name" value="NAD(P)-bd_dom"/>
</dbReference>
<proteinExistence type="predicted"/>
<protein>
    <submittedName>
        <fullName evidence="2">GDP-mannose 4,6-dehydratase</fullName>
        <ecNumber evidence="2">4.2.1.47</ecNumber>
    </submittedName>
</protein>
<dbReference type="InterPro" id="IPR036291">
    <property type="entry name" value="NAD(P)-bd_dom_sf"/>
</dbReference>
<evidence type="ECO:0000313" key="2">
    <source>
        <dbReference type="EMBL" id="CAA9590189.1"/>
    </source>
</evidence>